<reference evidence="1 2" key="1">
    <citation type="submission" date="2024-01" db="EMBL/GenBank/DDBJ databases">
        <title>The genomes of 5 underutilized Papilionoideae crops provide insights into root nodulation and disease resistanc.</title>
        <authorList>
            <person name="Yuan L."/>
        </authorList>
    </citation>
    <scope>NUCLEOTIDE SEQUENCE [LARGE SCALE GENOMIC DNA]</scope>
    <source>
        <strain evidence="1">ZHUSHIDOU_FW_LH</strain>
        <tissue evidence="1">Leaf</tissue>
    </source>
</reference>
<evidence type="ECO:0000313" key="2">
    <source>
        <dbReference type="Proteomes" id="UP001372338"/>
    </source>
</evidence>
<keyword evidence="2" id="KW-1185">Reference proteome</keyword>
<gene>
    <name evidence="1" type="ORF">RIF29_09027</name>
</gene>
<proteinExistence type="predicted"/>
<protein>
    <submittedName>
        <fullName evidence="1">Uncharacterized protein</fullName>
    </submittedName>
</protein>
<dbReference type="Gene3D" id="2.40.50.140">
    <property type="entry name" value="Nucleic acid-binding proteins"/>
    <property type="match status" value="1"/>
</dbReference>
<name>A0AAN9FXP7_CROPI</name>
<dbReference type="EMBL" id="JAYWIO010000002">
    <property type="protein sequence ID" value="KAK7281235.1"/>
    <property type="molecule type" value="Genomic_DNA"/>
</dbReference>
<dbReference type="AlphaFoldDB" id="A0AAN9FXP7"/>
<organism evidence="1 2">
    <name type="scientific">Crotalaria pallida</name>
    <name type="common">Smooth rattlebox</name>
    <name type="synonym">Crotalaria striata</name>
    <dbReference type="NCBI Taxonomy" id="3830"/>
    <lineage>
        <taxon>Eukaryota</taxon>
        <taxon>Viridiplantae</taxon>
        <taxon>Streptophyta</taxon>
        <taxon>Embryophyta</taxon>
        <taxon>Tracheophyta</taxon>
        <taxon>Spermatophyta</taxon>
        <taxon>Magnoliopsida</taxon>
        <taxon>eudicotyledons</taxon>
        <taxon>Gunneridae</taxon>
        <taxon>Pentapetalae</taxon>
        <taxon>rosids</taxon>
        <taxon>fabids</taxon>
        <taxon>Fabales</taxon>
        <taxon>Fabaceae</taxon>
        <taxon>Papilionoideae</taxon>
        <taxon>50 kb inversion clade</taxon>
        <taxon>genistoids sensu lato</taxon>
        <taxon>core genistoids</taxon>
        <taxon>Crotalarieae</taxon>
        <taxon>Crotalaria</taxon>
    </lineage>
</organism>
<dbReference type="InterPro" id="IPR012340">
    <property type="entry name" value="NA-bd_OB-fold"/>
</dbReference>
<comment type="caution">
    <text evidence="1">The sequence shown here is derived from an EMBL/GenBank/DDBJ whole genome shotgun (WGS) entry which is preliminary data.</text>
</comment>
<dbReference type="Proteomes" id="UP001372338">
    <property type="component" value="Unassembled WGS sequence"/>
</dbReference>
<sequence length="398" mass="44206">MFEPHVVVRDINPTMDRVAFRARIISLLRVPTLGNPHSPYNMHMLLLDPFGEEIQASVYGPSVPFFHVICMKDMCTILPPFKLLKLMENLDLRIIGPFDCVLLGNYVHDFRVGIASSVNGQNVVLLKLVKGQVCRGRVVCSTVFFLYLPMLLAGVVRSPPIVTYFGSRGSIENQLMGDFPPVTLAVLKSINKAGFYKVSCTVIGIANTKPWFRIPLVCYDATATVTLLLLDRAARVLLKRSCSDFFPLSSEHADVLVEVSDLFPESKDLQLFVTRVGQGIINLKSNKPKANPVTPALNKFVPPFPNMENVHGNDTPVQGTEAKDDDNANIYVGKGKSAFHPYHPNLKRRQLKKNLINEYDAIFPGESSTTTNFYQPNMSATTEDLSNSYATSTIPLSK</sequence>
<evidence type="ECO:0000313" key="1">
    <source>
        <dbReference type="EMBL" id="KAK7281235.1"/>
    </source>
</evidence>
<accession>A0AAN9FXP7</accession>